<dbReference type="AlphaFoldDB" id="A0A382RVI5"/>
<protein>
    <recommendedName>
        <fullName evidence="1">DUF4399 domain-containing protein</fullName>
    </recommendedName>
</protein>
<sequence>MQKILLSLALFSLQIFSLELSPGLSNASVYFISPLNNQVVENKFIVKFGLKDFGVAPAGIPLDGTGHHHLIIDSKLPGFDLPIPADKNHVHFGKGQTETQVVLTPGVHTLQLLLGDYRHIPHDPPIFSKRISVNVQSN</sequence>
<feature type="domain" description="DUF4399" evidence="1">
    <location>
        <begin position="46"/>
        <end position="136"/>
    </location>
</feature>
<dbReference type="InterPro" id="IPR025512">
    <property type="entry name" value="DUF4399"/>
</dbReference>
<reference evidence="2" key="1">
    <citation type="submission" date="2018-05" db="EMBL/GenBank/DDBJ databases">
        <authorList>
            <person name="Lanie J.A."/>
            <person name="Ng W.-L."/>
            <person name="Kazmierczak K.M."/>
            <person name="Andrzejewski T.M."/>
            <person name="Davidsen T.M."/>
            <person name="Wayne K.J."/>
            <person name="Tettelin H."/>
            <person name="Glass J.I."/>
            <person name="Rusch D."/>
            <person name="Podicherti R."/>
            <person name="Tsui H.-C.T."/>
            <person name="Winkler M.E."/>
        </authorList>
    </citation>
    <scope>NUCLEOTIDE SEQUENCE</scope>
</reference>
<dbReference type="Pfam" id="PF14347">
    <property type="entry name" value="DUF4399"/>
    <property type="match status" value="1"/>
</dbReference>
<dbReference type="EMBL" id="UINC01124132">
    <property type="protein sequence ID" value="SVD01067.1"/>
    <property type="molecule type" value="Genomic_DNA"/>
</dbReference>
<organism evidence="2">
    <name type="scientific">marine metagenome</name>
    <dbReference type="NCBI Taxonomy" id="408172"/>
    <lineage>
        <taxon>unclassified sequences</taxon>
        <taxon>metagenomes</taxon>
        <taxon>ecological metagenomes</taxon>
    </lineage>
</organism>
<evidence type="ECO:0000259" key="1">
    <source>
        <dbReference type="Pfam" id="PF14347"/>
    </source>
</evidence>
<accession>A0A382RVI5</accession>
<proteinExistence type="predicted"/>
<evidence type="ECO:0000313" key="2">
    <source>
        <dbReference type="EMBL" id="SVD01067.1"/>
    </source>
</evidence>
<name>A0A382RVI5_9ZZZZ</name>
<gene>
    <name evidence="2" type="ORF">METZ01_LOCUS353921</name>
</gene>